<dbReference type="SMART" id="SM01058">
    <property type="entry name" value="CarD_TRCF"/>
    <property type="match status" value="1"/>
</dbReference>
<keyword evidence="4" id="KW-0378">Hydrolase</keyword>
<dbReference type="Gene3D" id="3.40.50.300">
    <property type="entry name" value="P-loop containing nucleotide triphosphate hydrolases"/>
    <property type="match status" value="2"/>
</dbReference>
<dbReference type="PANTHER" id="PTHR47964">
    <property type="entry name" value="ATP-DEPENDENT DNA HELICASE HOMOLOG RECG, CHLOROPLASTIC"/>
    <property type="match status" value="1"/>
</dbReference>
<dbReference type="Proteomes" id="UP000176700">
    <property type="component" value="Unassembled WGS sequence"/>
</dbReference>
<evidence type="ECO:0000259" key="10">
    <source>
        <dbReference type="PROSITE" id="PS51194"/>
    </source>
</evidence>
<dbReference type="InterPro" id="IPR001650">
    <property type="entry name" value="Helicase_C-like"/>
</dbReference>
<evidence type="ECO:0000256" key="4">
    <source>
        <dbReference type="ARBA" id="ARBA00022801"/>
    </source>
</evidence>
<evidence type="ECO:0000256" key="3">
    <source>
        <dbReference type="ARBA" id="ARBA00022763"/>
    </source>
</evidence>
<dbReference type="Gene3D" id="2.40.10.170">
    <property type="match status" value="1"/>
</dbReference>
<dbReference type="InterPro" id="IPR047112">
    <property type="entry name" value="RecG/Mfd"/>
</dbReference>
<keyword evidence="1" id="KW-0963">Cytoplasm</keyword>
<feature type="domain" description="Helicase ATP-binding" evidence="9">
    <location>
        <begin position="275"/>
        <end position="459"/>
    </location>
</feature>
<dbReference type="PROSITE" id="PS51194">
    <property type="entry name" value="HELICASE_CTER"/>
    <property type="match status" value="1"/>
</dbReference>
<evidence type="ECO:0008006" key="13">
    <source>
        <dbReference type="Google" id="ProtNLM"/>
    </source>
</evidence>
<dbReference type="GO" id="GO:0003677">
    <property type="term" value="F:DNA binding"/>
    <property type="evidence" value="ECO:0007669"/>
    <property type="project" value="UniProtKB-KW"/>
</dbReference>
<sequence>MARSLVRVRELLIIANSPQLRDRGVLWFKKNTKNIQHAQHFSAFWKRNSITIYEHEHTPLSSIINRLEALGYARTKKPHSKGSFSVQGGLVHVAPTNTNTAYVIEFLQNSIYAIWKGQRALRKERIENKMSLITLLRDGDYVVHKDHGIGIWRGIVEERQRTYFLIEYAGPKHAKTSFDTLLVPLNQESKISPYIGFRSPFMNRLGTPLWKNTLKKTKQDSIKFAHELLELFARRSLVKRQPYTIFRDADDTLTDSFEHEMTNAQKEALEEVFRSLLSDRPMDHLLMGDVGFGKTEVAIRIALQVILAGKQVAVLVPTTILADQHVATFSARLNKFPIIIGKLSRLETRKSIKDTLKKLKEGLVDIVIGTHRLLSNDVHFHTLGLLIIDEEQRFGVKAKEKLKHIKKESVQKQLDNARSANQQSFNQSLGGVDVLTLSATPLPRTLHLALSKLKNISVIDEAPQGRIAPRTFVLPYNEQFVKEAIQLELQRKGQVYFLANRIRTIPDLLQGLQKLLGGVRFGVLHGKLPETKVIKTMRDFRNKNIDVLISTTMIENGIDLLNANTLIVHDATKLGLAEAHQLRGRIGRGLKNSYAYFCFPAHLKHIVGDQLHFKKTFFSGEKTKAAQRLETLLNTQFLGSGETIARRDLEMRGVGNILGKEQAGNAYKVGMNLYCEILAEAMEELKQKTFP</sequence>
<dbReference type="InterPro" id="IPR027417">
    <property type="entry name" value="P-loop_NTPase"/>
</dbReference>
<evidence type="ECO:0000313" key="12">
    <source>
        <dbReference type="Proteomes" id="UP000176700"/>
    </source>
</evidence>
<dbReference type="SMART" id="SM00490">
    <property type="entry name" value="HELICc"/>
    <property type="match status" value="1"/>
</dbReference>
<comment type="caution">
    <text evidence="11">The sequence shown here is derived from an EMBL/GenBank/DDBJ whole genome shotgun (WGS) entry which is preliminary data.</text>
</comment>
<dbReference type="PROSITE" id="PS51192">
    <property type="entry name" value="HELICASE_ATP_BIND_1"/>
    <property type="match status" value="1"/>
</dbReference>
<organism evidence="11 12">
    <name type="scientific">Candidatus Ryanbacteria bacterium RIFCSPHIGHO2_01_45_13</name>
    <dbReference type="NCBI Taxonomy" id="1802112"/>
    <lineage>
        <taxon>Bacteria</taxon>
        <taxon>Candidatus Ryaniibacteriota</taxon>
    </lineage>
</organism>
<dbReference type="InterPro" id="IPR003711">
    <property type="entry name" value="CarD-like/TRCF_RID"/>
</dbReference>
<reference evidence="11 12" key="1">
    <citation type="journal article" date="2016" name="Nat. Commun.">
        <title>Thousands of microbial genomes shed light on interconnected biogeochemical processes in an aquifer system.</title>
        <authorList>
            <person name="Anantharaman K."/>
            <person name="Brown C.T."/>
            <person name="Hug L.A."/>
            <person name="Sharon I."/>
            <person name="Castelle C.J."/>
            <person name="Probst A.J."/>
            <person name="Thomas B.C."/>
            <person name="Singh A."/>
            <person name="Wilkins M.J."/>
            <person name="Karaoz U."/>
            <person name="Brodie E.L."/>
            <person name="Williams K.H."/>
            <person name="Hubbard S.S."/>
            <person name="Banfield J.F."/>
        </authorList>
    </citation>
    <scope>NUCLEOTIDE SEQUENCE [LARGE SCALE GENOMIC DNA]</scope>
</reference>
<dbReference type="SMART" id="SM00487">
    <property type="entry name" value="DEXDc"/>
    <property type="match status" value="1"/>
</dbReference>
<dbReference type="EMBL" id="MHNI01000018">
    <property type="protein sequence ID" value="OGZ42476.1"/>
    <property type="molecule type" value="Genomic_DNA"/>
</dbReference>
<evidence type="ECO:0000256" key="5">
    <source>
        <dbReference type="ARBA" id="ARBA00022806"/>
    </source>
</evidence>
<proteinExistence type="predicted"/>
<gene>
    <name evidence="11" type="ORF">A2W41_03790</name>
</gene>
<evidence type="ECO:0000256" key="7">
    <source>
        <dbReference type="ARBA" id="ARBA00023125"/>
    </source>
</evidence>
<dbReference type="InterPro" id="IPR036101">
    <property type="entry name" value="CarD-like/TRCF_RID_sf"/>
</dbReference>
<dbReference type="AlphaFoldDB" id="A0A1G2FWL6"/>
<keyword evidence="5" id="KW-0347">Helicase</keyword>
<name>A0A1G2FWL6_9BACT</name>
<dbReference type="SUPFAM" id="SSF52540">
    <property type="entry name" value="P-loop containing nucleoside triphosphate hydrolases"/>
    <property type="match status" value="3"/>
</dbReference>
<keyword evidence="3" id="KW-0227">DNA damage</keyword>
<dbReference type="Pfam" id="PF17757">
    <property type="entry name" value="UvrB_inter"/>
    <property type="match status" value="1"/>
</dbReference>
<dbReference type="Pfam" id="PF00271">
    <property type="entry name" value="Helicase_C"/>
    <property type="match status" value="1"/>
</dbReference>
<keyword evidence="6" id="KW-0067">ATP-binding</keyword>
<accession>A0A1G2FWL6</accession>
<evidence type="ECO:0000256" key="8">
    <source>
        <dbReference type="ARBA" id="ARBA00023204"/>
    </source>
</evidence>
<keyword evidence="2" id="KW-0547">Nucleotide-binding</keyword>
<keyword evidence="7" id="KW-0238">DNA-binding</keyword>
<dbReference type="InterPro" id="IPR041471">
    <property type="entry name" value="UvrB_inter"/>
</dbReference>
<evidence type="ECO:0000256" key="1">
    <source>
        <dbReference type="ARBA" id="ARBA00022490"/>
    </source>
</evidence>
<dbReference type="Pfam" id="PF02559">
    <property type="entry name" value="CarD_TRCF_RID"/>
    <property type="match status" value="1"/>
</dbReference>
<dbReference type="InterPro" id="IPR011545">
    <property type="entry name" value="DEAD/DEAH_box_helicase_dom"/>
</dbReference>
<dbReference type="GO" id="GO:0005524">
    <property type="term" value="F:ATP binding"/>
    <property type="evidence" value="ECO:0007669"/>
    <property type="project" value="UniProtKB-KW"/>
</dbReference>
<evidence type="ECO:0000256" key="2">
    <source>
        <dbReference type="ARBA" id="ARBA00022741"/>
    </source>
</evidence>
<dbReference type="SUPFAM" id="SSF141259">
    <property type="entry name" value="CarD-like"/>
    <property type="match status" value="1"/>
</dbReference>
<evidence type="ECO:0000256" key="6">
    <source>
        <dbReference type="ARBA" id="ARBA00022840"/>
    </source>
</evidence>
<dbReference type="GO" id="GO:0003678">
    <property type="term" value="F:DNA helicase activity"/>
    <property type="evidence" value="ECO:0007669"/>
    <property type="project" value="TreeGrafter"/>
</dbReference>
<evidence type="ECO:0000313" key="11">
    <source>
        <dbReference type="EMBL" id="OGZ42476.1"/>
    </source>
</evidence>
<evidence type="ECO:0000259" key="9">
    <source>
        <dbReference type="PROSITE" id="PS51192"/>
    </source>
</evidence>
<keyword evidence="8" id="KW-0234">DNA repair</keyword>
<dbReference type="InterPro" id="IPR014001">
    <property type="entry name" value="Helicase_ATP-bd"/>
</dbReference>
<dbReference type="GO" id="GO:0016787">
    <property type="term" value="F:hydrolase activity"/>
    <property type="evidence" value="ECO:0007669"/>
    <property type="project" value="UniProtKB-KW"/>
</dbReference>
<feature type="domain" description="Helicase C-terminal" evidence="10">
    <location>
        <begin position="479"/>
        <end position="650"/>
    </location>
</feature>
<dbReference type="Pfam" id="PF00270">
    <property type="entry name" value="DEAD"/>
    <property type="match status" value="1"/>
</dbReference>
<dbReference type="PANTHER" id="PTHR47964:SF1">
    <property type="entry name" value="ATP-DEPENDENT DNA HELICASE HOMOLOG RECG, CHLOROPLASTIC"/>
    <property type="match status" value="1"/>
</dbReference>
<dbReference type="GO" id="GO:0006281">
    <property type="term" value="P:DNA repair"/>
    <property type="evidence" value="ECO:0007669"/>
    <property type="project" value="UniProtKB-KW"/>
</dbReference>
<dbReference type="Gene3D" id="3.30.2060.10">
    <property type="entry name" value="Penicillin-binding protein 1b domain"/>
    <property type="match status" value="1"/>
</dbReference>
<protein>
    <recommendedName>
        <fullName evidence="13">Transcription-repair coupling factor</fullName>
    </recommendedName>
</protein>